<dbReference type="InterPro" id="IPR038475">
    <property type="entry name" value="RecG_C_sf"/>
</dbReference>
<dbReference type="InterPro" id="IPR038461">
    <property type="entry name" value="Schlafen_AlbA_2_dom_sf"/>
</dbReference>
<dbReference type="Gene3D" id="3.30.950.30">
    <property type="entry name" value="Schlafen, AAA domain"/>
    <property type="match status" value="1"/>
</dbReference>
<comment type="caution">
    <text evidence="2">The sequence shown here is derived from an EMBL/GenBank/DDBJ whole genome shotgun (WGS) entry which is preliminary data.</text>
</comment>
<evidence type="ECO:0000313" key="2">
    <source>
        <dbReference type="EMBL" id="RXE58110.1"/>
    </source>
</evidence>
<dbReference type="OrthoDB" id="320597at2"/>
<keyword evidence="3" id="KW-1185">Reference proteome</keyword>
<organism evidence="2 3">
    <name type="scientific">Acetivibrio mesophilus</name>
    <dbReference type="NCBI Taxonomy" id="2487273"/>
    <lineage>
        <taxon>Bacteria</taxon>
        <taxon>Bacillati</taxon>
        <taxon>Bacillota</taxon>
        <taxon>Clostridia</taxon>
        <taxon>Eubacteriales</taxon>
        <taxon>Oscillospiraceae</taxon>
        <taxon>Acetivibrio</taxon>
    </lineage>
</organism>
<gene>
    <name evidence="2" type="ORF">EFD62_13915</name>
</gene>
<feature type="domain" description="Schlafen AlbA-2" evidence="1">
    <location>
        <begin position="14"/>
        <end position="133"/>
    </location>
</feature>
<name>A0A4Q0I1H6_9FIRM</name>
<protein>
    <submittedName>
        <fullName evidence="2">Transcriptional regulator</fullName>
    </submittedName>
</protein>
<proteinExistence type="predicted"/>
<dbReference type="EMBL" id="RLII01000024">
    <property type="protein sequence ID" value="RXE58110.1"/>
    <property type="molecule type" value="Genomic_DNA"/>
</dbReference>
<reference evidence="3" key="1">
    <citation type="submission" date="2018-11" db="EMBL/GenBank/DDBJ databases">
        <title>Genome sequencing of a novel mesophilic and cellulolytic organism within the genus Hungateiclostridium.</title>
        <authorList>
            <person name="Rettenmaier R."/>
            <person name="Liebl W."/>
            <person name="Zverlov V."/>
        </authorList>
    </citation>
    <scope>NUCLEOTIDE SEQUENCE [LARGE SCALE GENOMIC DNA]</scope>
    <source>
        <strain evidence="3">N2K1</strain>
    </source>
</reference>
<dbReference type="Proteomes" id="UP000289166">
    <property type="component" value="Unassembled WGS sequence"/>
</dbReference>
<dbReference type="PANTHER" id="PTHR30595">
    <property type="entry name" value="GLPR-RELATED TRANSCRIPTIONAL REPRESSOR"/>
    <property type="match status" value="1"/>
</dbReference>
<evidence type="ECO:0000313" key="3">
    <source>
        <dbReference type="Proteomes" id="UP000289166"/>
    </source>
</evidence>
<dbReference type="AlphaFoldDB" id="A0A4Q0I1H6"/>
<dbReference type="RefSeq" id="WP_128706300.1">
    <property type="nucleotide sequence ID" value="NZ_RLII01000024.1"/>
</dbReference>
<dbReference type="Gene3D" id="3.30.565.60">
    <property type="match status" value="1"/>
</dbReference>
<dbReference type="InterPro" id="IPR007421">
    <property type="entry name" value="Schlafen_AlbA_2_dom"/>
</dbReference>
<sequence>MDCYKLKRLLKKEEGPKIDFKAALNLSTEGEKKELTKDVIAMANSRGGRGYILLGIEDKTKKILGIDPKGYKEEQIQQIIYNRCDPPVPISVDFVQLEGKTVGVITVYKSSHKPHQMIQNGAFYIRRGSTTDIARRGEIANLFQENGLMTYETVILKNLGMEELDFTLIKDYFKTLNVISDNPSDLILEALGIIGQKSETEKYHPTIGGLLLFGKNPSLYLPHVYIKVVCNGETRMFFGNILKMLDDVSGYMRSIIKTERYPFNALEEVIANALVHRDYLDVTKGIVITVTEKNIEVSNPGALIANNSVYSFSRENNPDRRNPWLYQRLLTLDPKRRFMKSGLGMKRVKISFKEIGTVKFINIGSQNLFKVLLPIEATQGVNIDTKS</sequence>
<dbReference type="PANTHER" id="PTHR30595:SF6">
    <property type="entry name" value="SCHLAFEN ALBA-2 DOMAIN-CONTAINING PROTEIN"/>
    <property type="match status" value="1"/>
</dbReference>
<accession>A0A4Q0I1H6</accession>
<evidence type="ECO:0000259" key="1">
    <source>
        <dbReference type="Pfam" id="PF04326"/>
    </source>
</evidence>
<dbReference type="Pfam" id="PF04326">
    <property type="entry name" value="SLFN_AlbA_2"/>
    <property type="match status" value="1"/>
</dbReference>